<dbReference type="AlphaFoldDB" id="A0A7C5QZD1"/>
<name>A0A7C5QZD1_9PROT</name>
<accession>A0A7C5QZD1</accession>
<dbReference type="GO" id="GO:0140098">
    <property type="term" value="F:catalytic activity, acting on RNA"/>
    <property type="evidence" value="ECO:0007669"/>
    <property type="project" value="UniProtKB-ARBA"/>
</dbReference>
<proteinExistence type="inferred from homology"/>
<dbReference type="CDD" id="cd02869">
    <property type="entry name" value="PseudoU_synth_RluA_like"/>
    <property type="match status" value="1"/>
</dbReference>
<comment type="caution">
    <text evidence="3">The sequence shown here is derived from an EMBL/GenBank/DDBJ whole genome shotgun (WGS) entry which is preliminary data.</text>
</comment>
<dbReference type="Proteomes" id="UP000885830">
    <property type="component" value="Unassembled WGS sequence"/>
</dbReference>
<dbReference type="GO" id="GO:0009982">
    <property type="term" value="F:pseudouridine synthase activity"/>
    <property type="evidence" value="ECO:0007669"/>
    <property type="project" value="InterPro"/>
</dbReference>
<feature type="domain" description="Pseudouridine synthase RsuA/RluA-like" evidence="2">
    <location>
        <begin position="65"/>
        <end position="88"/>
    </location>
</feature>
<dbReference type="GO" id="GO:0003723">
    <property type="term" value="F:RNA binding"/>
    <property type="evidence" value="ECO:0007669"/>
    <property type="project" value="InterPro"/>
</dbReference>
<dbReference type="PANTHER" id="PTHR21600:SF44">
    <property type="entry name" value="RIBOSOMAL LARGE SUBUNIT PSEUDOURIDINE SYNTHASE D"/>
    <property type="match status" value="1"/>
</dbReference>
<evidence type="ECO:0000259" key="2">
    <source>
        <dbReference type="Pfam" id="PF00849"/>
    </source>
</evidence>
<comment type="similarity">
    <text evidence="1">Belongs to the pseudouridine synthase RluA family.</text>
</comment>
<organism evidence="3">
    <name type="scientific">Hellea balneolensis</name>
    <dbReference type="NCBI Taxonomy" id="287478"/>
    <lineage>
        <taxon>Bacteria</taxon>
        <taxon>Pseudomonadati</taxon>
        <taxon>Pseudomonadota</taxon>
        <taxon>Alphaproteobacteria</taxon>
        <taxon>Maricaulales</taxon>
        <taxon>Robiginitomaculaceae</taxon>
        <taxon>Hellea</taxon>
    </lineage>
</organism>
<gene>
    <name evidence="3" type="ORF">ENJ42_00850</name>
</gene>
<dbReference type="InterPro" id="IPR050188">
    <property type="entry name" value="RluA_PseudoU_synthase"/>
</dbReference>
<reference evidence="3" key="1">
    <citation type="journal article" date="2020" name="mSystems">
        <title>Genome- and Community-Level Interaction Insights into Carbon Utilization and Element Cycling Functions of Hydrothermarchaeota in Hydrothermal Sediment.</title>
        <authorList>
            <person name="Zhou Z."/>
            <person name="Liu Y."/>
            <person name="Xu W."/>
            <person name="Pan J."/>
            <person name="Luo Z.H."/>
            <person name="Li M."/>
        </authorList>
    </citation>
    <scope>NUCLEOTIDE SEQUENCE [LARGE SCALE GENOMIC DNA]</scope>
    <source>
        <strain evidence="3">HyVt-485</strain>
    </source>
</reference>
<dbReference type="InterPro" id="IPR006145">
    <property type="entry name" value="PsdUridine_synth_RsuA/RluA"/>
</dbReference>
<dbReference type="EMBL" id="DRMJ01000040">
    <property type="protein sequence ID" value="HHL42140.1"/>
    <property type="molecule type" value="Genomic_DNA"/>
</dbReference>
<dbReference type="PANTHER" id="PTHR21600">
    <property type="entry name" value="MITOCHONDRIAL RNA PSEUDOURIDINE SYNTHASE"/>
    <property type="match status" value="1"/>
</dbReference>
<feature type="non-terminal residue" evidence="3">
    <location>
        <position position="1"/>
    </location>
</feature>
<dbReference type="InterPro" id="IPR020103">
    <property type="entry name" value="PsdUridine_synth_cat_dom_sf"/>
</dbReference>
<dbReference type="Pfam" id="PF00849">
    <property type="entry name" value="PseudoU_synth_2"/>
    <property type="match status" value="1"/>
</dbReference>
<dbReference type="GO" id="GO:0000455">
    <property type="term" value="P:enzyme-directed rRNA pseudouridine synthesis"/>
    <property type="evidence" value="ECO:0007669"/>
    <property type="project" value="TreeGrafter"/>
</dbReference>
<dbReference type="SUPFAM" id="SSF55120">
    <property type="entry name" value="Pseudouridine synthase"/>
    <property type="match status" value="1"/>
</dbReference>
<evidence type="ECO:0000256" key="1">
    <source>
        <dbReference type="ARBA" id="ARBA00010876"/>
    </source>
</evidence>
<evidence type="ECO:0000313" key="3">
    <source>
        <dbReference type="EMBL" id="HHL42140.1"/>
    </source>
</evidence>
<dbReference type="Gene3D" id="3.30.2350.10">
    <property type="entry name" value="Pseudouridine synthase"/>
    <property type="match status" value="1"/>
</dbReference>
<sequence length="164" mass="18409">EGRIETRIGRHPGDRKRMAVLKDPDEYTLMRMRERGQDLPGKIAITNYSFKQGYGQQKGASIGAPLVSKIECRLETGRTHQIRVHMAHIHCPLLGDSAYGKTGAFKTANSRSELLLKDALSDFKRQALHARSLGFIHPITKAELSFDSDLPGDLQTLESRLREL</sequence>
<protein>
    <submittedName>
        <fullName evidence="3">RluA family pseudouridine synthase</fullName>
    </submittedName>
</protein>